<evidence type="ECO:0000256" key="1">
    <source>
        <dbReference type="ARBA" id="ARBA00004651"/>
    </source>
</evidence>
<evidence type="ECO:0000256" key="7">
    <source>
        <dbReference type="RuleBase" id="RU363032"/>
    </source>
</evidence>
<feature type="transmembrane region" description="Helical" evidence="7">
    <location>
        <begin position="99"/>
        <end position="119"/>
    </location>
</feature>
<keyword evidence="2 7" id="KW-0813">Transport</keyword>
<dbReference type="Proteomes" id="UP000593836">
    <property type="component" value="Chromosome"/>
</dbReference>
<feature type="transmembrane region" description="Helical" evidence="7">
    <location>
        <begin position="184"/>
        <end position="210"/>
    </location>
</feature>
<sequence>MNFPKFSIFMLLIVFIFSFLGSFFYGVDAYILDSESILLAPSMQNLLGTDRLGRDILARLMEGGKVSLTIGVGSALIASIVGLILGSMAGYFRGAVDKGFIVLVDLFLTFPTFFLLLALVSYVNASAWVLIVIISITGWMTTARLIRSESFKITSQPYIKILNIANVSKLKILFKYYAPILAPIYFVSFTFGVGGAILAESALSFLGLGIVAPQMSWGTILSGGKDVVEIAWWVSFFPGLMIFLVTFSLINISNYLQQLTNKKQIQNS</sequence>
<gene>
    <name evidence="9" type="ORF">HUE87_02900</name>
</gene>
<dbReference type="GO" id="GO:0005886">
    <property type="term" value="C:plasma membrane"/>
    <property type="evidence" value="ECO:0007669"/>
    <property type="project" value="UniProtKB-SubCell"/>
</dbReference>
<dbReference type="GO" id="GO:0055085">
    <property type="term" value="P:transmembrane transport"/>
    <property type="evidence" value="ECO:0007669"/>
    <property type="project" value="InterPro"/>
</dbReference>
<proteinExistence type="inferred from homology"/>
<dbReference type="RefSeq" id="WP_194367246.1">
    <property type="nucleotide sequence ID" value="NZ_CP054493.1"/>
</dbReference>
<reference evidence="9 10" key="1">
    <citation type="submission" date="2020-05" db="EMBL/GenBank/DDBJ databases">
        <title>Sulfurimonas marisnigri, sp. nov., and Sulfurimonas baltica, sp. nov., manganese oxide reducing chemolithoautotrophs of the class Epsilonproteobacteria isolated from the pelagic redoxclines of the Black and Baltic Seas and emended description of the genus Sulfurimonas.</title>
        <authorList>
            <person name="Henkel J.V."/>
            <person name="Laudan C."/>
            <person name="Werner J."/>
            <person name="Neu T."/>
            <person name="Plewe S."/>
            <person name="Sproer C."/>
            <person name="Bunk B."/>
            <person name="Schulz-Vogt H.N."/>
        </authorList>
    </citation>
    <scope>NUCLEOTIDE SEQUENCE [LARGE SCALE GENOMIC DNA]</scope>
    <source>
        <strain evidence="9 10">SoZ1</strain>
    </source>
</reference>
<name>A0A7S7M2R3_9BACT</name>
<accession>A0A7S7M2R3</accession>
<evidence type="ECO:0000256" key="5">
    <source>
        <dbReference type="ARBA" id="ARBA00022989"/>
    </source>
</evidence>
<keyword evidence="3" id="KW-1003">Cell membrane</keyword>
<dbReference type="InterPro" id="IPR050366">
    <property type="entry name" value="BP-dependent_transpt_permease"/>
</dbReference>
<organism evidence="9 10">
    <name type="scientific">Candidatus Sulfurimonas marisnigri</name>
    <dbReference type="NCBI Taxonomy" id="2740405"/>
    <lineage>
        <taxon>Bacteria</taxon>
        <taxon>Pseudomonadati</taxon>
        <taxon>Campylobacterota</taxon>
        <taxon>Epsilonproteobacteria</taxon>
        <taxon>Campylobacterales</taxon>
        <taxon>Sulfurimonadaceae</taxon>
        <taxon>Sulfurimonas</taxon>
    </lineage>
</organism>
<dbReference type="InterPro" id="IPR000515">
    <property type="entry name" value="MetI-like"/>
</dbReference>
<evidence type="ECO:0000256" key="2">
    <source>
        <dbReference type="ARBA" id="ARBA00022448"/>
    </source>
</evidence>
<dbReference type="CDD" id="cd06261">
    <property type="entry name" value="TM_PBP2"/>
    <property type="match status" value="1"/>
</dbReference>
<feature type="transmembrane region" description="Helical" evidence="7">
    <location>
        <begin position="230"/>
        <end position="252"/>
    </location>
</feature>
<feature type="transmembrane region" description="Helical" evidence="7">
    <location>
        <begin position="68"/>
        <end position="92"/>
    </location>
</feature>
<dbReference type="PANTHER" id="PTHR43386:SF1">
    <property type="entry name" value="D,D-DIPEPTIDE TRANSPORT SYSTEM PERMEASE PROTEIN DDPC-RELATED"/>
    <property type="match status" value="1"/>
</dbReference>
<feature type="transmembrane region" description="Helical" evidence="7">
    <location>
        <begin position="125"/>
        <end position="146"/>
    </location>
</feature>
<dbReference type="AlphaFoldDB" id="A0A7S7M2R3"/>
<dbReference type="InterPro" id="IPR035906">
    <property type="entry name" value="MetI-like_sf"/>
</dbReference>
<keyword evidence="10" id="KW-1185">Reference proteome</keyword>
<comment type="similarity">
    <text evidence="7">Belongs to the binding-protein-dependent transport system permease family.</text>
</comment>
<dbReference type="Gene3D" id="1.10.3720.10">
    <property type="entry name" value="MetI-like"/>
    <property type="match status" value="1"/>
</dbReference>
<evidence type="ECO:0000313" key="10">
    <source>
        <dbReference type="Proteomes" id="UP000593836"/>
    </source>
</evidence>
<dbReference type="Pfam" id="PF00528">
    <property type="entry name" value="BPD_transp_1"/>
    <property type="match status" value="1"/>
</dbReference>
<evidence type="ECO:0000313" key="9">
    <source>
        <dbReference type="EMBL" id="QOY55204.1"/>
    </source>
</evidence>
<comment type="subcellular location">
    <subcellularLocation>
        <location evidence="1 7">Cell membrane</location>
        <topology evidence="1 7">Multi-pass membrane protein</topology>
    </subcellularLocation>
</comment>
<evidence type="ECO:0000256" key="4">
    <source>
        <dbReference type="ARBA" id="ARBA00022692"/>
    </source>
</evidence>
<dbReference type="PROSITE" id="PS50928">
    <property type="entry name" value="ABC_TM1"/>
    <property type="match status" value="1"/>
</dbReference>
<dbReference type="EMBL" id="CP054493">
    <property type="protein sequence ID" value="QOY55204.1"/>
    <property type="molecule type" value="Genomic_DNA"/>
</dbReference>
<dbReference type="PANTHER" id="PTHR43386">
    <property type="entry name" value="OLIGOPEPTIDE TRANSPORT SYSTEM PERMEASE PROTEIN APPC"/>
    <property type="match status" value="1"/>
</dbReference>
<dbReference type="KEGG" id="smas:HUE87_02900"/>
<keyword evidence="5 7" id="KW-1133">Transmembrane helix</keyword>
<feature type="domain" description="ABC transmembrane type-1" evidence="8">
    <location>
        <begin position="64"/>
        <end position="253"/>
    </location>
</feature>
<evidence type="ECO:0000256" key="6">
    <source>
        <dbReference type="ARBA" id="ARBA00023136"/>
    </source>
</evidence>
<keyword evidence="6 7" id="KW-0472">Membrane</keyword>
<dbReference type="SUPFAM" id="SSF161098">
    <property type="entry name" value="MetI-like"/>
    <property type="match status" value="1"/>
</dbReference>
<evidence type="ECO:0000256" key="3">
    <source>
        <dbReference type="ARBA" id="ARBA00022475"/>
    </source>
</evidence>
<evidence type="ECO:0000259" key="8">
    <source>
        <dbReference type="PROSITE" id="PS50928"/>
    </source>
</evidence>
<protein>
    <submittedName>
        <fullName evidence="9">ABC transporter permease</fullName>
    </submittedName>
</protein>
<keyword evidence="4 7" id="KW-0812">Transmembrane</keyword>